<reference evidence="2 3" key="1">
    <citation type="submission" date="2023-08" db="EMBL/GenBank/DDBJ databases">
        <title>Phytohabitans sansha sp. nov., isolated from marine sediment.</title>
        <authorList>
            <person name="Zhao Y."/>
            <person name="Yi K."/>
        </authorList>
    </citation>
    <scope>NUCLEOTIDE SEQUENCE [LARGE SCALE GENOMIC DNA]</scope>
    <source>
        <strain evidence="2 3">ZYX-F-186</strain>
    </source>
</reference>
<protein>
    <submittedName>
        <fullName evidence="2">Uncharacterized protein</fullName>
    </submittedName>
</protein>
<sequence>MDEFGYVAIQFAAQLPALIVLVVGLALLAARRRTLTGRAGALAVSGCAVLLAGVLLSIAWTSSYIWIYSGGDFDVTEFGLIASGVGLVLTLVHATGLALVIAAVLAGARPAAPPSFPIPP</sequence>
<evidence type="ECO:0000256" key="1">
    <source>
        <dbReference type="SAM" id="Phobius"/>
    </source>
</evidence>
<organism evidence="2 3">
    <name type="scientific">Phytohabitans maris</name>
    <dbReference type="NCBI Taxonomy" id="3071409"/>
    <lineage>
        <taxon>Bacteria</taxon>
        <taxon>Bacillati</taxon>
        <taxon>Actinomycetota</taxon>
        <taxon>Actinomycetes</taxon>
        <taxon>Micromonosporales</taxon>
        <taxon>Micromonosporaceae</taxon>
    </lineage>
</organism>
<proteinExistence type="predicted"/>
<feature type="transmembrane region" description="Helical" evidence="1">
    <location>
        <begin position="42"/>
        <end position="67"/>
    </location>
</feature>
<keyword evidence="1" id="KW-0472">Membrane</keyword>
<accession>A0ABU0ZF04</accession>
<keyword evidence="3" id="KW-1185">Reference proteome</keyword>
<name>A0ABU0ZF04_9ACTN</name>
<keyword evidence="1" id="KW-0812">Transmembrane</keyword>
<dbReference type="EMBL" id="JAVHUY010000011">
    <property type="protein sequence ID" value="MDQ7905637.1"/>
    <property type="molecule type" value="Genomic_DNA"/>
</dbReference>
<evidence type="ECO:0000313" key="3">
    <source>
        <dbReference type="Proteomes" id="UP001230908"/>
    </source>
</evidence>
<evidence type="ECO:0000313" key="2">
    <source>
        <dbReference type="EMBL" id="MDQ7905637.1"/>
    </source>
</evidence>
<gene>
    <name evidence="2" type="ORF">RB614_14045</name>
</gene>
<keyword evidence="1" id="KW-1133">Transmembrane helix</keyword>
<feature type="transmembrane region" description="Helical" evidence="1">
    <location>
        <begin position="6"/>
        <end position="30"/>
    </location>
</feature>
<dbReference type="Proteomes" id="UP001230908">
    <property type="component" value="Unassembled WGS sequence"/>
</dbReference>
<comment type="caution">
    <text evidence="2">The sequence shown here is derived from an EMBL/GenBank/DDBJ whole genome shotgun (WGS) entry which is preliminary data.</text>
</comment>
<dbReference type="RefSeq" id="WP_308712908.1">
    <property type="nucleotide sequence ID" value="NZ_JAVHUY010000011.1"/>
</dbReference>
<feature type="transmembrane region" description="Helical" evidence="1">
    <location>
        <begin position="79"/>
        <end position="106"/>
    </location>
</feature>